<keyword evidence="2" id="KW-1185">Reference proteome</keyword>
<name>A0AAX3XJB9_9CAUD</name>
<organism evidence="1 2">
    <name type="scientific">Lactobacillus phage LFP01</name>
    <dbReference type="NCBI Taxonomy" id="3051505"/>
    <lineage>
        <taxon>Viruses</taxon>
        <taxon>Duplodnaviria</taxon>
        <taxon>Heunggongvirae</taxon>
        <taxon>Uroviricota</taxon>
        <taxon>Caudoviricetes</taxon>
    </lineage>
</organism>
<reference evidence="1 2" key="1">
    <citation type="submission" date="2023-05" db="EMBL/GenBank/DDBJ databases">
        <authorList>
            <person name="Wen Q.N."/>
        </authorList>
    </citation>
    <scope>NUCLEOTIDE SEQUENCE [LARGE SCALE GENOMIC DNA]</scope>
</reference>
<sequence>MKITNNGMTIYLNKNDQQSLKLILDYYLWNVIDNWDEQLTESSVISRINNLLNN</sequence>
<proteinExistence type="predicted"/>
<dbReference type="EMBL" id="OR048821">
    <property type="protein sequence ID" value="WIU42480.1"/>
    <property type="molecule type" value="Genomic_DNA"/>
</dbReference>
<gene>
    <name evidence="1" type="ORF">LFP01_00030</name>
</gene>
<evidence type="ECO:0000313" key="2">
    <source>
        <dbReference type="Proteomes" id="UP001487040"/>
    </source>
</evidence>
<accession>A0AAX3XJB9</accession>
<protein>
    <submittedName>
        <fullName evidence="1">Uncharacterized protein</fullName>
    </submittedName>
</protein>
<evidence type="ECO:0000313" key="1">
    <source>
        <dbReference type="EMBL" id="WIU42480.1"/>
    </source>
</evidence>
<dbReference type="Proteomes" id="UP001487040">
    <property type="component" value="Segment"/>
</dbReference>